<dbReference type="InterPro" id="IPR006164">
    <property type="entry name" value="DNA_bd_Ku70/Ku80"/>
</dbReference>
<dbReference type="GO" id="GO:0006310">
    <property type="term" value="P:DNA recombination"/>
    <property type="evidence" value="ECO:0007669"/>
    <property type="project" value="UniProtKB-KW"/>
</dbReference>
<keyword evidence="5" id="KW-0547">Nucleotide-binding</keyword>
<dbReference type="PROSITE" id="PS50234">
    <property type="entry name" value="VWFA"/>
    <property type="match status" value="1"/>
</dbReference>
<keyword evidence="11" id="KW-0233">DNA recombination</keyword>
<dbReference type="InterPro" id="IPR024193">
    <property type="entry name" value="Ku80"/>
</dbReference>
<evidence type="ECO:0000256" key="7">
    <source>
        <dbReference type="ARBA" id="ARBA00022801"/>
    </source>
</evidence>
<evidence type="ECO:0000259" key="14">
    <source>
        <dbReference type="PROSITE" id="PS50234"/>
    </source>
</evidence>
<keyword evidence="6" id="KW-0227">DNA damage</keyword>
<evidence type="ECO:0000256" key="6">
    <source>
        <dbReference type="ARBA" id="ARBA00022763"/>
    </source>
</evidence>
<evidence type="ECO:0000256" key="5">
    <source>
        <dbReference type="ARBA" id="ARBA00022741"/>
    </source>
</evidence>
<feature type="domain" description="VWFA" evidence="14">
    <location>
        <begin position="7"/>
        <end position="164"/>
    </location>
</feature>
<evidence type="ECO:0000256" key="8">
    <source>
        <dbReference type="ARBA" id="ARBA00022806"/>
    </source>
</evidence>
<evidence type="ECO:0000256" key="9">
    <source>
        <dbReference type="ARBA" id="ARBA00022840"/>
    </source>
</evidence>
<dbReference type="GO" id="GO:0000723">
    <property type="term" value="P:telomere maintenance"/>
    <property type="evidence" value="ECO:0007669"/>
    <property type="project" value="InterPro"/>
</dbReference>
<evidence type="ECO:0000256" key="10">
    <source>
        <dbReference type="ARBA" id="ARBA00023125"/>
    </source>
</evidence>
<dbReference type="GO" id="GO:0004386">
    <property type="term" value="F:helicase activity"/>
    <property type="evidence" value="ECO:0007669"/>
    <property type="project" value="UniProtKB-KW"/>
</dbReference>
<dbReference type="KEGG" id="tpal:117649184"/>
<dbReference type="SUPFAM" id="SSF101420">
    <property type="entry name" value="C-terminal domain of Ku80"/>
    <property type="match status" value="1"/>
</dbReference>
<organism evidence="16">
    <name type="scientific">Thrips palmi</name>
    <name type="common">Melon thrips</name>
    <dbReference type="NCBI Taxonomy" id="161013"/>
    <lineage>
        <taxon>Eukaryota</taxon>
        <taxon>Metazoa</taxon>
        <taxon>Ecdysozoa</taxon>
        <taxon>Arthropoda</taxon>
        <taxon>Hexapoda</taxon>
        <taxon>Insecta</taxon>
        <taxon>Pterygota</taxon>
        <taxon>Neoptera</taxon>
        <taxon>Paraneoptera</taxon>
        <taxon>Thysanoptera</taxon>
        <taxon>Terebrantia</taxon>
        <taxon>Thripoidea</taxon>
        <taxon>Thripidae</taxon>
        <taxon>Thrips</taxon>
    </lineage>
</organism>
<dbReference type="InParanoid" id="A0A6P8ZDI2"/>
<dbReference type="Gene3D" id="1.10.1600.10">
    <property type="match status" value="1"/>
</dbReference>
<dbReference type="Proteomes" id="UP000515158">
    <property type="component" value="Unplaced"/>
</dbReference>
<dbReference type="InterPro" id="IPR036494">
    <property type="entry name" value="Ku_C_sf"/>
</dbReference>
<dbReference type="GO" id="GO:0016787">
    <property type="term" value="F:hydrolase activity"/>
    <property type="evidence" value="ECO:0007669"/>
    <property type="project" value="UniProtKB-KW"/>
</dbReference>
<evidence type="ECO:0000256" key="12">
    <source>
        <dbReference type="ARBA" id="ARBA00023204"/>
    </source>
</evidence>
<keyword evidence="9" id="KW-0067">ATP-binding</keyword>
<keyword evidence="13" id="KW-0539">Nucleus</keyword>
<dbReference type="GO" id="GO:0005694">
    <property type="term" value="C:chromosome"/>
    <property type="evidence" value="ECO:0007669"/>
    <property type="project" value="UniProtKB-SubCell"/>
</dbReference>
<dbReference type="AlphaFoldDB" id="A0A6P8ZDI2"/>
<keyword evidence="10" id="KW-0238">DNA-binding</keyword>
<comment type="subcellular location">
    <subcellularLocation>
        <location evidence="2">Chromosome</location>
    </subcellularLocation>
    <subcellularLocation>
        <location evidence="1">Nucleus</location>
    </subcellularLocation>
</comment>
<comment type="similarity">
    <text evidence="3">Belongs to the ku80 family.</text>
</comment>
<protein>
    <submittedName>
        <fullName evidence="16">X-ray repair cross-complementing protein 5 isoform X1</fullName>
    </submittedName>
</protein>
<dbReference type="Gene3D" id="1.25.40.240">
    <property type="entry name" value="Ku, C-terminal domain"/>
    <property type="match status" value="1"/>
</dbReference>
<keyword evidence="4" id="KW-0158">Chromosome</keyword>
<dbReference type="Gene3D" id="2.40.290.10">
    <property type="match status" value="1"/>
</dbReference>
<evidence type="ECO:0000256" key="13">
    <source>
        <dbReference type="ARBA" id="ARBA00023242"/>
    </source>
</evidence>
<dbReference type="SUPFAM" id="SSF100939">
    <property type="entry name" value="SPOC domain-like"/>
    <property type="match status" value="1"/>
</dbReference>
<proteinExistence type="inferred from homology"/>
<evidence type="ECO:0000256" key="11">
    <source>
        <dbReference type="ARBA" id="ARBA00023172"/>
    </source>
</evidence>
<dbReference type="CTD" id="34930"/>
<dbReference type="PANTHER" id="PTHR12604">
    <property type="entry name" value="KU AUTOANTIGEN DNA HELICASE"/>
    <property type="match status" value="1"/>
</dbReference>
<dbReference type="FunCoup" id="A0A6P8ZDI2">
    <property type="interactions" value="1418"/>
</dbReference>
<dbReference type="Pfam" id="PF08785">
    <property type="entry name" value="Ku_PK_bind"/>
    <property type="match status" value="1"/>
</dbReference>
<dbReference type="SMART" id="SM00559">
    <property type="entry name" value="Ku78"/>
    <property type="match status" value="1"/>
</dbReference>
<gene>
    <name evidence="16" type="primary">LOC117649184</name>
</gene>
<evidence type="ECO:0000256" key="1">
    <source>
        <dbReference type="ARBA" id="ARBA00004123"/>
    </source>
</evidence>
<dbReference type="GO" id="GO:0005524">
    <property type="term" value="F:ATP binding"/>
    <property type="evidence" value="ECO:0007669"/>
    <property type="project" value="UniProtKB-KW"/>
</dbReference>
<keyword evidence="15" id="KW-1185">Reference proteome</keyword>
<dbReference type="OrthoDB" id="30826at2759"/>
<dbReference type="PANTHER" id="PTHR12604:SF4">
    <property type="entry name" value="X-RAY REPAIR CROSS-COMPLEMENTING PROTEIN 5"/>
    <property type="match status" value="1"/>
</dbReference>
<dbReference type="InterPro" id="IPR002035">
    <property type="entry name" value="VWF_A"/>
</dbReference>
<dbReference type="GeneID" id="117649184"/>
<evidence type="ECO:0000256" key="2">
    <source>
        <dbReference type="ARBA" id="ARBA00004286"/>
    </source>
</evidence>
<evidence type="ECO:0000313" key="16">
    <source>
        <dbReference type="RefSeq" id="XP_034247572.1"/>
    </source>
</evidence>
<dbReference type="InterPro" id="IPR036465">
    <property type="entry name" value="vWFA_dom_sf"/>
</dbReference>
<dbReference type="GO" id="GO:0003684">
    <property type="term" value="F:damaged DNA binding"/>
    <property type="evidence" value="ECO:0007669"/>
    <property type="project" value="InterPro"/>
</dbReference>
<dbReference type="GO" id="GO:0003690">
    <property type="term" value="F:double-stranded DNA binding"/>
    <property type="evidence" value="ECO:0007669"/>
    <property type="project" value="TreeGrafter"/>
</dbReference>
<dbReference type="Gene3D" id="3.40.50.410">
    <property type="entry name" value="von Willebrand factor, type A domain"/>
    <property type="match status" value="1"/>
</dbReference>
<evidence type="ECO:0000256" key="4">
    <source>
        <dbReference type="ARBA" id="ARBA00022454"/>
    </source>
</evidence>
<dbReference type="GO" id="GO:0006303">
    <property type="term" value="P:double-strand break repair via nonhomologous end joining"/>
    <property type="evidence" value="ECO:0007669"/>
    <property type="project" value="InterPro"/>
</dbReference>
<dbReference type="InterPro" id="IPR016194">
    <property type="entry name" value="SPOC-like_C_dom_sf"/>
</dbReference>
<dbReference type="Pfam" id="PF03731">
    <property type="entry name" value="Ku_N"/>
    <property type="match status" value="1"/>
</dbReference>
<name>A0A6P8ZDI2_THRPL</name>
<dbReference type="InterPro" id="IPR005161">
    <property type="entry name" value="Ku_N"/>
</dbReference>
<dbReference type="CDD" id="cd00873">
    <property type="entry name" value="KU80"/>
    <property type="match status" value="1"/>
</dbReference>
<keyword evidence="12" id="KW-0234">DNA repair</keyword>
<dbReference type="GO" id="GO:0043564">
    <property type="term" value="C:Ku70:Ku80 complex"/>
    <property type="evidence" value="ECO:0007669"/>
    <property type="project" value="InterPro"/>
</dbReference>
<dbReference type="InterPro" id="IPR014893">
    <property type="entry name" value="Ku_PK_bind"/>
</dbReference>
<dbReference type="SUPFAM" id="SSF53300">
    <property type="entry name" value="vWA-like"/>
    <property type="match status" value="1"/>
</dbReference>
<evidence type="ECO:0000256" key="3">
    <source>
        <dbReference type="ARBA" id="ARBA00007726"/>
    </source>
</evidence>
<accession>A0A6P8ZDI2</accession>
<keyword evidence="8" id="KW-0347">Helicase</keyword>
<reference evidence="16" key="1">
    <citation type="submission" date="2025-08" db="UniProtKB">
        <authorList>
            <consortium name="RefSeq"/>
        </authorList>
    </citation>
    <scope>IDENTIFICATION</scope>
    <source>
        <tissue evidence="16">Total insect</tissue>
    </source>
</reference>
<dbReference type="Pfam" id="PF02735">
    <property type="entry name" value="Ku"/>
    <property type="match status" value="1"/>
</dbReference>
<keyword evidence="7" id="KW-0378">Hydrolase</keyword>
<sequence>MARSAEAIVIVLDVGQSVGREISLNGETFLHNAQLCATKIIQKKIFTRSKDEIGLILLGSEDTNNPLANDENYNNIEIRHQLQCANWRMVQTISSFKKGTSVDGDWLDALIVAADFMRTASEGKKFKERKIVILTNFKSDVSDDEVNFVIEALQTEKIQVIVIGPQVYKSQTQEMELDGDLKSQDQKQGEALMAKIIDSVEGSVLCSFEDAMYSLMYFGTKKVRPTPWSTTMEIGSKVKIPITAYKKISEVQRLTANDVVIPSKLKTMSTLSSQDSVSQDPDAKSAELVNAVSQNETVSQVDLDPDAKSPELINAALEDEDDFGDSKNLEYVAKDRIYTTIGDEATPVDINELIEGYMFGETLVPVTEDDKPELVYESGPKCLSVLGFTDKGNVPLYYFKGECHQIFPQKEENSMRAFAALIQAMHSKDMVAIVRKVYRMNSAPLIGALFPMITPELQCFILVELPFSESVKTLLFPPLVIDKNKPTEKQLNAVDQLILSMNLMELDDDNETGEGAYDPHNTPDPYEQHFHSLVAKKVLNGELYISGSDIDEAVIRLLTPKEEMLNKAKPAVEKIKELFTLTKITPKEGARNAAADIFKPDTKPLDIVDVKVPLASMDSKPTPPHIGTVRPDKDFISLLNQGVSLNEACSLLDQVIRDMVHKAFDADDFKKPLKCLLLMRKKCVDSDPTVYNDKITIFKKDLPAEKVGFWQLIVNEEAGLITTSESHLSTIHIEEAQKFLQVNDVNDVMLPTQDVDEDIDDLINQM</sequence>
<dbReference type="RefSeq" id="XP_034247572.1">
    <property type="nucleotide sequence ID" value="XM_034391681.1"/>
</dbReference>
<evidence type="ECO:0000313" key="15">
    <source>
        <dbReference type="Proteomes" id="UP000515158"/>
    </source>
</evidence>
<dbReference type="GO" id="GO:0042162">
    <property type="term" value="F:telomeric DNA binding"/>
    <property type="evidence" value="ECO:0007669"/>
    <property type="project" value="InterPro"/>
</dbReference>